<keyword evidence="1" id="KW-0812">Transmembrane</keyword>
<comment type="caution">
    <text evidence="2">The sequence shown here is derived from an EMBL/GenBank/DDBJ whole genome shotgun (WGS) entry which is preliminary data.</text>
</comment>
<evidence type="ECO:0000313" key="3">
    <source>
        <dbReference type="Proteomes" id="UP000032142"/>
    </source>
</evidence>
<sequence>MEYTNFNHLFLKKTPSLKTLRLCSFHLFNKIPFLLSLFLFFPKSMGH</sequence>
<dbReference type="AlphaFoldDB" id="A0A0B0N679"/>
<accession>A0A0B0N679</accession>
<protein>
    <submittedName>
        <fullName evidence="2">Uncharacterized protein</fullName>
    </submittedName>
</protein>
<reference evidence="3" key="1">
    <citation type="submission" date="2014-09" db="EMBL/GenBank/DDBJ databases">
        <authorList>
            <person name="Mudge J."/>
            <person name="Ramaraj T."/>
            <person name="Lindquist I.E."/>
            <person name="Bharti A.K."/>
            <person name="Sundararajan A."/>
            <person name="Cameron C.T."/>
            <person name="Woodward J.E."/>
            <person name="May G.D."/>
            <person name="Brubaker C."/>
            <person name="Broadhvest J."/>
            <person name="Wilkins T.A."/>
        </authorList>
    </citation>
    <scope>NUCLEOTIDE SEQUENCE</scope>
    <source>
        <strain evidence="3">cv. AKA8401</strain>
    </source>
</reference>
<keyword evidence="1" id="KW-1133">Transmembrane helix</keyword>
<keyword evidence="1" id="KW-0472">Membrane</keyword>
<evidence type="ECO:0000313" key="2">
    <source>
        <dbReference type="EMBL" id="KHG06636.1"/>
    </source>
</evidence>
<organism evidence="2 3">
    <name type="scientific">Gossypium arboreum</name>
    <name type="common">Tree cotton</name>
    <name type="synonym">Gossypium nanking</name>
    <dbReference type="NCBI Taxonomy" id="29729"/>
    <lineage>
        <taxon>Eukaryota</taxon>
        <taxon>Viridiplantae</taxon>
        <taxon>Streptophyta</taxon>
        <taxon>Embryophyta</taxon>
        <taxon>Tracheophyta</taxon>
        <taxon>Spermatophyta</taxon>
        <taxon>Magnoliopsida</taxon>
        <taxon>eudicotyledons</taxon>
        <taxon>Gunneridae</taxon>
        <taxon>Pentapetalae</taxon>
        <taxon>rosids</taxon>
        <taxon>malvids</taxon>
        <taxon>Malvales</taxon>
        <taxon>Malvaceae</taxon>
        <taxon>Malvoideae</taxon>
        <taxon>Gossypium</taxon>
    </lineage>
</organism>
<dbReference type="Proteomes" id="UP000032142">
    <property type="component" value="Unassembled WGS sequence"/>
</dbReference>
<evidence type="ECO:0000256" key="1">
    <source>
        <dbReference type="SAM" id="Phobius"/>
    </source>
</evidence>
<name>A0A0B0N679_GOSAR</name>
<proteinExistence type="predicted"/>
<dbReference type="EMBL" id="JRRC01456935">
    <property type="protein sequence ID" value="KHG06636.1"/>
    <property type="molecule type" value="Genomic_DNA"/>
</dbReference>
<feature type="transmembrane region" description="Helical" evidence="1">
    <location>
        <begin position="20"/>
        <end position="41"/>
    </location>
</feature>
<gene>
    <name evidence="2" type="ORF">F383_05138</name>
</gene>
<keyword evidence="3" id="KW-1185">Reference proteome</keyword>